<evidence type="ECO:0000256" key="2">
    <source>
        <dbReference type="SAM" id="Phobius"/>
    </source>
</evidence>
<feature type="compositionally biased region" description="Low complexity" evidence="1">
    <location>
        <begin position="818"/>
        <end position="832"/>
    </location>
</feature>
<feature type="compositionally biased region" description="Polar residues" evidence="1">
    <location>
        <begin position="1090"/>
        <end position="1128"/>
    </location>
</feature>
<feature type="compositionally biased region" description="Polar residues" evidence="1">
    <location>
        <begin position="1297"/>
        <end position="1306"/>
    </location>
</feature>
<keyword evidence="2" id="KW-1133">Transmembrane helix</keyword>
<feature type="region of interest" description="Disordered" evidence="1">
    <location>
        <begin position="156"/>
        <end position="467"/>
    </location>
</feature>
<feature type="compositionally biased region" description="Basic and acidic residues" evidence="1">
    <location>
        <begin position="398"/>
        <end position="409"/>
    </location>
</feature>
<sequence length="1306" mass="137134">MDDESSDILGQQTKPVLRGSKNASSFGASLAAKLVFGFVVLSVLYVVVMRIWFRILVWKERSYKLATRRRHGIPDNDHRPFNVAYAAVLRARQQEKDVAQKANATQPAFSGDRRNAQSEQSVRQRFGLQARNGDSPRALSYSSRFPGAFLTEGTPVRTHVDSATPPPVVVGGGRYPSQSRRYESGPPSYLNGTRRASKRSHELESGYGGQKRGFVEDSLDEQDLAKRTKHDDWSVGDEVDDPVWQDQVPPQRGAKRYLFEEEENEEDLIERQPRDKRQRKVSLDKGIQADRDDLDMDIDEDEDEIDDLPYIQRGKKRDRAEAGSTFGGDDEDSGIELDSPDSKPKRHTRKRRTFSKRKSDIPIRGQKRDRDIEDEEIDLESDDENSYVLRKKRGKRPTLRDDNSSEHSTSRSQTSSGSRNRAIGEEWTSNGIHWKVGPNGQRLRQALVKRSTQKFSMPEDSQHPDRSVDFEVYVETWLTEEEYRDAKQRHALAGQDTPQRSDNKPTLDVQTQSSGKNLLWSATSTPLDSPVSRSPVSERALGVNQRITRTSLTSSSVSRINPFDQPAHTMRRISSISRAPSAGAILPSGLTDATNSSPHTRYKTYSKLEKQELEAQALMKLRELKNKREAGSTQAKDEQADKAAPSFAIPTITVTTPSDSSKASTQPPPLNLSKPAENGSKPAEAPKPASPVPFPSSADGTKPAEAAKPSLFPATTAFPSIPTPTNPKTSEKPAAPPSFFSSTAPSAPASTPIGGTASVATDAVAKPEKPVNAPISFGFPGSAPQSNPSASFFAPAATGQTAVPVTAGSIQQPPAPQSSIGGPSLLSRLGLSTNSNPIPATATSNPPRATSFFNLTKPNTVTTPTPTASATTPNLFGANTSQPTTQPTPSANNNQPSFKFNFAAPASSSATTNADAAPPAPSSNLFGPKAPARPSMVTFTPLTPGGGSKDDKIATDASKSTPNPSLFGFKAPAAGVNNDVSKPPTSVFGGAGGSSPFGTAGPSNAGSVFGTTAFGAKPAETKPAESSTSTQSTKPLFNFGMTGGQTSSSSKDTSTSQPPTSVFSVGAGPSSAAAAKPAPASSSLFGALGPQTTTAFGTTSLPGTTGATGSTNIFGAVNNGSSNTSSAPVNLFGASNAGGTSGSTSSNIFGTKASTSSSSQPSNVFGNTGGGNLFGANAAKPTEAPKSVFGMTSAPAAGGAPAIAPSTEQDKPTFKFQMPPSNSGTTSTPGTSGATAASSSGGPQFTFNFGMKSTPNPTFGATSGGQSGFSAKPTPFNVGSTFGSTGGSPAFNPLGAASQNTASEQK</sequence>
<feature type="compositionally biased region" description="Polar residues" evidence="1">
    <location>
        <begin position="798"/>
        <end position="812"/>
    </location>
</feature>
<feature type="compositionally biased region" description="Basic residues" evidence="1">
    <location>
        <begin position="344"/>
        <end position="356"/>
    </location>
</feature>
<feature type="compositionally biased region" description="Low complexity" evidence="1">
    <location>
        <begin position="737"/>
        <end position="752"/>
    </location>
</feature>
<feature type="compositionally biased region" description="Basic and acidic residues" evidence="1">
    <location>
        <begin position="357"/>
        <end position="371"/>
    </location>
</feature>
<feature type="compositionally biased region" description="Low complexity" evidence="1">
    <location>
        <begin position="1133"/>
        <end position="1147"/>
    </location>
</feature>
<feature type="compositionally biased region" description="Acidic residues" evidence="1">
    <location>
        <begin position="292"/>
        <end position="307"/>
    </location>
</feature>
<evidence type="ECO:0000256" key="1">
    <source>
        <dbReference type="SAM" id="MobiDB-lite"/>
    </source>
</evidence>
<proteinExistence type="predicted"/>
<feature type="compositionally biased region" description="Polar residues" evidence="1">
    <location>
        <begin position="652"/>
        <end position="665"/>
    </location>
</feature>
<keyword evidence="4" id="KW-1185">Reference proteome</keyword>
<comment type="caution">
    <text evidence="3">The sequence shown here is derived from an EMBL/GenBank/DDBJ whole genome shotgun (WGS) entry which is preliminary data.</text>
</comment>
<feature type="region of interest" description="Disordered" evidence="1">
    <location>
        <begin position="625"/>
        <end position="970"/>
    </location>
</feature>
<accession>A0AAD5YYV5</accession>
<keyword evidence="2" id="KW-0812">Transmembrane</keyword>
<feature type="region of interest" description="Disordered" evidence="1">
    <location>
        <begin position="488"/>
        <end position="537"/>
    </location>
</feature>
<feature type="region of interest" description="Disordered" evidence="1">
    <location>
        <begin position="987"/>
        <end position="1306"/>
    </location>
</feature>
<feature type="compositionally biased region" description="Low complexity" evidence="1">
    <location>
        <begin position="1194"/>
        <end position="1205"/>
    </location>
</feature>
<feature type="compositionally biased region" description="Acidic residues" evidence="1">
    <location>
        <begin position="234"/>
        <end position="243"/>
    </location>
</feature>
<organism evidence="3 4">
    <name type="scientific">Leucocoprinus birnbaumii</name>
    <dbReference type="NCBI Taxonomy" id="56174"/>
    <lineage>
        <taxon>Eukaryota</taxon>
        <taxon>Fungi</taxon>
        <taxon>Dikarya</taxon>
        <taxon>Basidiomycota</taxon>
        <taxon>Agaricomycotina</taxon>
        <taxon>Agaricomycetes</taxon>
        <taxon>Agaricomycetidae</taxon>
        <taxon>Agaricales</taxon>
        <taxon>Agaricineae</taxon>
        <taxon>Agaricaceae</taxon>
        <taxon>Leucocoprinus</taxon>
    </lineage>
</organism>
<feature type="compositionally biased region" description="Polar residues" evidence="1">
    <location>
        <begin position="508"/>
        <end position="535"/>
    </location>
</feature>
<feature type="region of interest" description="Disordered" evidence="1">
    <location>
        <begin position="99"/>
        <end position="139"/>
    </location>
</feature>
<feature type="compositionally biased region" description="Acidic residues" evidence="1">
    <location>
        <begin position="328"/>
        <end position="339"/>
    </location>
</feature>
<gene>
    <name evidence="3" type="ORF">NP233_g2695</name>
</gene>
<feature type="compositionally biased region" description="Basic and acidic residues" evidence="1">
    <location>
        <begin position="269"/>
        <end position="291"/>
    </location>
</feature>
<evidence type="ECO:0000313" key="3">
    <source>
        <dbReference type="EMBL" id="KAJ3573013.1"/>
    </source>
</evidence>
<feature type="compositionally biased region" description="Low complexity" evidence="1">
    <location>
        <begin position="1219"/>
        <end position="1243"/>
    </location>
</feature>
<feature type="compositionally biased region" description="Basic and acidic residues" evidence="1">
    <location>
        <begin position="223"/>
        <end position="233"/>
    </location>
</feature>
<name>A0AAD5YYV5_9AGAR</name>
<feature type="compositionally biased region" description="Low complexity" evidence="1">
    <location>
        <begin position="1044"/>
        <end position="1083"/>
    </location>
</feature>
<feature type="compositionally biased region" description="Polar residues" evidence="1">
    <location>
        <begin position="1001"/>
        <end position="1010"/>
    </location>
</feature>
<feature type="compositionally biased region" description="Low complexity" evidence="1">
    <location>
        <begin position="856"/>
        <end position="917"/>
    </location>
</feature>
<protein>
    <submittedName>
        <fullName evidence="3">Uncharacterized protein</fullName>
    </submittedName>
</protein>
<keyword evidence="2" id="KW-0472">Membrane</keyword>
<feature type="compositionally biased region" description="Polar residues" evidence="1">
    <location>
        <begin position="1245"/>
        <end position="1261"/>
    </location>
</feature>
<evidence type="ECO:0000313" key="4">
    <source>
        <dbReference type="Proteomes" id="UP001213000"/>
    </source>
</evidence>
<feature type="compositionally biased region" description="Basic and acidic residues" evidence="1">
    <location>
        <begin position="625"/>
        <end position="641"/>
    </location>
</feature>
<dbReference type="EMBL" id="JANIEX010000118">
    <property type="protein sequence ID" value="KAJ3573013.1"/>
    <property type="molecule type" value="Genomic_DNA"/>
</dbReference>
<dbReference type="Proteomes" id="UP001213000">
    <property type="component" value="Unassembled WGS sequence"/>
</dbReference>
<feature type="compositionally biased region" description="Polar residues" evidence="1">
    <location>
        <begin position="833"/>
        <end position="854"/>
    </location>
</feature>
<feature type="transmembrane region" description="Helical" evidence="2">
    <location>
        <begin position="30"/>
        <end position="53"/>
    </location>
</feature>
<feature type="compositionally biased region" description="Polar residues" evidence="1">
    <location>
        <begin position="1024"/>
        <end position="1035"/>
    </location>
</feature>
<feature type="compositionally biased region" description="Acidic residues" evidence="1">
    <location>
        <begin position="372"/>
        <end position="385"/>
    </location>
</feature>
<feature type="compositionally biased region" description="Low complexity" evidence="1">
    <location>
        <begin position="782"/>
        <end position="797"/>
    </location>
</feature>
<reference evidence="3" key="1">
    <citation type="submission" date="2022-07" db="EMBL/GenBank/DDBJ databases">
        <title>Genome Sequence of Leucocoprinus birnbaumii.</title>
        <authorList>
            <person name="Buettner E."/>
        </authorList>
    </citation>
    <scope>NUCLEOTIDE SEQUENCE</scope>
    <source>
        <strain evidence="3">VT141</strain>
    </source>
</reference>